<keyword evidence="8" id="KW-1185">Reference proteome</keyword>
<name>A0A2V2YHD9_9BACL</name>
<dbReference type="InterPro" id="IPR023753">
    <property type="entry name" value="FAD/NAD-binding_dom"/>
</dbReference>
<dbReference type="Gene3D" id="3.50.50.100">
    <property type="match status" value="1"/>
</dbReference>
<reference evidence="7 8" key="1">
    <citation type="submission" date="2018-05" db="EMBL/GenBank/DDBJ databases">
        <title>Genomic Encyclopedia of Type Strains, Phase III (KMG-III): the genomes of soil and plant-associated and newly described type strains.</title>
        <authorList>
            <person name="Whitman W."/>
        </authorList>
    </citation>
    <scope>NUCLEOTIDE SEQUENCE [LARGE SCALE GENOMIC DNA]</scope>
    <source>
        <strain evidence="7 8">CECT 5696</strain>
    </source>
</reference>
<dbReference type="Proteomes" id="UP000246635">
    <property type="component" value="Unassembled WGS sequence"/>
</dbReference>
<dbReference type="PRINTS" id="PR00411">
    <property type="entry name" value="PNDRDTASEI"/>
</dbReference>
<dbReference type="EMBL" id="QGTQ01000035">
    <property type="protein sequence ID" value="PWV92466.1"/>
    <property type="molecule type" value="Genomic_DNA"/>
</dbReference>
<dbReference type="InterPro" id="IPR051169">
    <property type="entry name" value="NADH-Q_oxidoreductase"/>
</dbReference>
<evidence type="ECO:0000313" key="7">
    <source>
        <dbReference type="EMBL" id="PWV92466.1"/>
    </source>
</evidence>
<dbReference type="PANTHER" id="PTHR42913">
    <property type="entry name" value="APOPTOSIS-INDUCING FACTOR 1"/>
    <property type="match status" value="1"/>
</dbReference>
<sequence>MKRVIILGGGYGGQAVANELIERGIPSDTIVTLIDRMPFQGLKTEYYALAAGTVSDHQLRVAFPSDPKLLLMYGEVLNVDMERQVVIMEGQNELEYDSLVIALGCTDKFHGITGAEEYACTIQTFSAARNTYQQLNDLKAYGQVSIVGGGLSGVEVAAELRESRPDLNIRIIDRGPSVMSAFPDKLQNYVADWFREHNVEMMGHVALSQIEPGILHDSHSDKPIYTDVTVWTAGIQPVDLVQRMDLPKDHSGRLVINEYHQLPAYTNVYIVGDCASLPFAPSGQAAGAQGKQVAEVIHAAWNGHTPKLGKIKLKGTLGSLGKKAGFGLMGKTALMGRVPRLLKTGVLWKSKHHIG</sequence>
<evidence type="ECO:0000256" key="1">
    <source>
        <dbReference type="ARBA" id="ARBA00001974"/>
    </source>
</evidence>
<comment type="cofactor">
    <cofactor evidence="1">
        <name>FAD</name>
        <dbReference type="ChEBI" id="CHEBI:57692"/>
    </cofactor>
</comment>
<dbReference type="AlphaFoldDB" id="A0A2V2YHD9"/>
<evidence type="ECO:0000256" key="2">
    <source>
        <dbReference type="ARBA" id="ARBA00005272"/>
    </source>
</evidence>
<keyword evidence="5" id="KW-0560">Oxidoreductase</keyword>
<feature type="domain" description="FAD/NAD(P)-binding" evidence="6">
    <location>
        <begin position="3"/>
        <end position="290"/>
    </location>
</feature>
<evidence type="ECO:0000256" key="5">
    <source>
        <dbReference type="ARBA" id="ARBA00023002"/>
    </source>
</evidence>
<evidence type="ECO:0000256" key="3">
    <source>
        <dbReference type="ARBA" id="ARBA00022630"/>
    </source>
</evidence>
<dbReference type="PRINTS" id="PR00368">
    <property type="entry name" value="FADPNR"/>
</dbReference>
<protein>
    <submittedName>
        <fullName evidence="7">NADH dehydrogenase FAD-containing subunit</fullName>
    </submittedName>
</protein>
<accession>A0A2V2YHD9</accession>
<dbReference type="GO" id="GO:0019646">
    <property type="term" value="P:aerobic electron transport chain"/>
    <property type="evidence" value="ECO:0007669"/>
    <property type="project" value="TreeGrafter"/>
</dbReference>
<comment type="similarity">
    <text evidence="2">Belongs to the NADH dehydrogenase family.</text>
</comment>
<evidence type="ECO:0000259" key="6">
    <source>
        <dbReference type="Pfam" id="PF07992"/>
    </source>
</evidence>
<organism evidence="7 8">
    <name type="scientific">Paenibacillus cellulosilyticus</name>
    <dbReference type="NCBI Taxonomy" id="375489"/>
    <lineage>
        <taxon>Bacteria</taxon>
        <taxon>Bacillati</taxon>
        <taxon>Bacillota</taxon>
        <taxon>Bacilli</taxon>
        <taxon>Bacillales</taxon>
        <taxon>Paenibacillaceae</taxon>
        <taxon>Paenibacillus</taxon>
    </lineage>
</organism>
<evidence type="ECO:0000313" key="8">
    <source>
        <dbReference type="Proteomes" id="UP000246635"/>
    </source>
</evidence>
<gene>
    <name evidence="7" type="ORF">DFQ01_13527</name>
</gene>
<evidence type="ECO:0000256" key="4">
    <source>
        <dbReference type="ARBA" id="ARBA00022827"/>
    </source>
</evidence>
<dbReference type="PANTHER" id="PTHR42913:SF3">
    <property type="entry name" value="64 KDA MITOCHONDRIAL NADH DEHYDROGENASE (EUROFUNG)"/>
    <property type="match status" value="1"/>
</dbReference>
<dbReference type="OrthoDB" id="9784880at2"/>
<keyword evidence="4" id="KW-0274">FAD</keyword>
<dbReference type="Pfam" id="PF07992">
    <property type="entry name" value="Pyr_redox_2"/>
    <property type="match status" value="1"/>
</dbReference>
<dbReference type="RefSeq" id="WP_110047053.1">
    <property type="nucleotide sequence ID" value="NZ_CP054613.1"/>
</dbReference>
<dbReference type="GO" id="GO:0003955">
    <property type="term" value="F:NAD(P)H dehydrogenase (quinone) activity"/>
    <property type="evidence" value="ECO:0007669"/>
    <property type="project" value="TreeGrafter"/>
</dbReference>
<comment type="caution">
    <text evidence="7">The sequence shown here is derived from an EMBL/GenBank/DDBJ whole genome shotgun (WGS) entry which is preliminary data.</text>
</comment>
<keyword evidence="3" id="KW-0285">Flavoprotein</keyword>
<proteinExistence type="inferred from homology"/>
<dbReference type="InterPro" id="IPR036188">
    <property type="entry name" value="FAD/NAD-bd_sf"/>
</dbReference>
<dbReference type="SUPFAM" id="SSF51905">
    <property type="entry name" value="FAD/NAD(P)-binding domain"/>
    <property type="match status" value="1"/>
</dbReference>